<evidence type="ECO:0000256" key="1">
    <source>
        <dbReference type="SAM" id="MobiDB-lite"/>
    </source>
</evidence>
<sequence>MSEPTTVTQPREPQLESQEPILTTQEVPPAAPHEHKSLRDVFRRSSHDKPEKDKEKEKPERRGSWRDVFSRESHSESQPQPQSEPNPEHSEASPDAPPAQPEQPAQPAQGSEKRSSWKMFERRGSKDPKDPKDTKQERRSSWKDVFHKDKCVSPNEAYGRQTTTAEAGTDVPAAPLMQSTGPNAGA</sequence>
<dbReference type="GeneID" id="85491995"/>
<reference evidence="2" key="1">
    <citation type="journal article" date="2023" name="BMC Genomics">
        <title>Chromosome-level genome assemblies of Cutaneotrichosporon spp. (Trichosporonales, Basidiomycota) reveal imbalanced evolution between nucleotide sequences and chromosome synteny.</title>
        <authorList>
            <person name="Kobayashi Y."/>
            <person name="Kayamori A."/>
            <person name="Aoki K."/>
            <person name="Shiwa Y."/>
            <person name="Matsutani M."/>
            <person name="Fujita N."/>
            <person name="Sugita T."/>
            <person name="Iwasaki W."/>
            <person name="Tanaka N."/>
            <person name="Takashima M."/>
        </authorList>
    </citation>
    <scope>NUCLEOTIDE SEQUENCE</scope>
    <source>
        <strain evidence="2">HIS019</strain>
    </source>
</reference>
<name>A0AA48I213_9TREE</name>
<feature type="region of interest" description="Disordered" evidence="1">
    <location>
        <begin position="1"/>
        <end position="186"/>
    </location>
</feature>
<gene>
    <name evidence="2" type="ORF">CcaverHIS019_0108420</name>
</gene>
<feature type="compositionally biased region" description="Basic and acidic residues" evidence="1">
    <location>
        <begin position="111"/>
        <end position="151"/>
    </location>
</feature>
<accession>A0AA48I213</accession>
<dbReference type="Proteomes" id="UP001233271">
    <property type="component" value="Chromosome 1"/>
</dbReference>
<organism evidence="2 3">
    <name type="scientific">Cutaneotrichosporon cavernicola</name>
    <dbReference type="NCBI Taxonomy" id="279322"/>
    <lineage>
        <taxon>Eukaryota</taxon>
        <taxon>Fungi</taxon>
        <taxon>Dikarya</taxon>
        <taxon>Basidiomycota</taxon>
        <taxon>Agaricomycotina</taxon>
        <taxon>Tremellomycetes</taxon>
        <taxon>Trichosporonales</taxon>
        <taxon>Trichosporonaceae</taxon>
        <taxon>Cutaneotrichosporon</taxon>
    </lineage>
</organism>
<evidence type="ECO:0000313" key="2">
    <source>
        <dbReference type="EMBL" id="BEI88124.1"/>
    </source>
</evidence>
<protein>
    <submittedName>
        <fullName evidence="2">Uncharacterized protein</fullName>
    </submittedName>
</protein>
<feature type="compositionally biased region" description="Basic and acidic residues" evidence="1">
    <location>
        <begin position="32"/>
        <end position="75"/>
    </location>
</feature>
<dbReference type="AlphaFoldDB" id="A0AA48I213"/>
<evidence type="ECO:0000313" key="3">
    <source>
        <dbReference type="Proteomes" id="UP001233271"/>
    </source>
</evidence>
<feature type="compositionally biased region" description="Polar residues" evidence="1">
    <location>
        <begin position="177"/>
        <end position="186"/>
    </location>
</feature>
<dbReference type="EMBL" id="AP028212">
    <property type="protein sequence ID" value="BEI88124.1"/>
    <property type="molecule type" value="Genomic_DNA"/>
</dbReference>
<keyword evidence="3" id="KW-1185">Reference proteome</keyword>
<dbReference type="RefSeq" id="XP_060453390.1">
    <property type="nucleotide sequence ID" value="XM_060604145.1"/>
</dbReference>
<proteinExistence type="predicted"/>
<feature type="compositionally biased region" description="Low complexity" evidence="1">
    <location>
        <begin position="76"/>
        <end position="85"/>
    </location>
</feature>
<feature type="compositionally biased region" description="Polar residues" evidence="1">
    <location>
        <begin position="1"/>
        <end position="26"/>
    </location>
</feature>
<dbReference type="KEGG" id="ccac:CcaHIS019_0108420"/>